<evidence type="ECO:0000259" key="1">
    <source>
        <dbReference type="PROSITE" id="PS50878"/>
    </source>
</evidence>
<sequence>MNHCATFLRILKLRKLRGVCIPSKALGLTVSQAFSIALIGTRLGRMCAIWSKNSSECLIKGRWIAEGSILAAEAFHTMKKIRGKKGYMAVKTDMHKAYDRIEWDFLHNVLIANGFSSKVCNLLMRCVTSVSFLVLLNGTPLKSFFPGRGLRQGDPLSPYLFILCSEVLSKLVCRAEANGEITGIKLGKNALPLSHISYADDALFFCKASPGKAKSLLSCLETYESWSGQRISEAKSGVFFSPKVGREARKEISENLGISALLHKEKYLGNPLLVSIRKREEFSFLKSKVLRRLEGWKAKCLSQAGRLTLAQSVLQSIPCYTMSTFRIPITICKELDSIMARFWWKGSPRDMSSNHYLALKGWSSICQPKKNGGLGLRRFRDMNLALLAKLAWSMLSNTNRSWVKILIAKYCGTWSFWDVEKQGNESFLWKGILEARQLCVKGAGIIIGNGGTDLWSTPWIPGFRPEEVRHNFTVVANHKFTTLSDLFLPGKGVLEATLEAETSSPACLAVVENDERLARALWFQCPWSFHSGALQFETFTWLWSFAELRFLYFAACVTEEIWHSRNDMSFNNVPLDSNASYLRIMMHYAEFYSFKEKDSISAQQEPDPFPEVFDAVFMTDASVLDQWAGLAFVQIGDAAEAFTGQDCCHVKSVLQAELEAILLALKVASTKRFSKIQIISDNAIAIKALKVRELHFA</sequence>
<dbReference type="Gramene" id="evm.model.08.658">
    <property type="protein sequence ID" value="cds.evm.model.08.658"/>
    <property type="gene ID" value="evm.TU.08.658"/>
</dbReference>
<dbReference type="InterPro" id="IPR043502">
    <property type="entry name" value="DNA/RNA_pol_sf"/>
</dbReference>
<dbReference type="OMA" id="CATFLRI"/>
<reference evidence="2" key="1">
    <citation type="submission" date="2018-11" db="EMBL/GenBank/DDBJ databases">
        <authorList>
            <person name="Grassa J C."/>
        </authorList>
    </citation>
    <scope>NUCLEOTIDE SEQUENCE [LARGE SCALE GENOMIC DNA]</scope>
</reference>
<evidence type="ECO:0000313" key="2">
    <source>
        <dbReference type="EnsemblPlants" id="cds.evm.model.08.658"/>
    </source>
</evidence>
<dbReference type="EnsemblPlants" id="evm.model.08.658">
    <property type="protein sequence ID" value="cds.evm.model.08.658"/>
    <property type="gene ID" value="evm.TU.08.658"/>
</dbReference>
<accession>A0A803QBY8</accession>
<organism evidence="2 3">
    <name type="scientific">Cannabis sativa</name>
    <name type="common">Hemp</name>
    <name type="synonym">Marijuana</name>
    <dbReference type="NCBI Taxonomy" id="3483"/>
    <lineage>
        <taxon>Eukaryota</taxon>
        <taxon>Viridiplantae</taxon>
        <taxon>Streptophyta</taxon>
        <taxon>Embryophyta</taxon>
        <taxon>Tracheophyta</taxon>
        <taxon>Spermatophyta</taxon>
        <taxon>Magnoliopsida</taxon>
        <taxon>eudicotyledons</taxon>
        <taxon>Gunneridae</taxon>
        <taxon>Pentapetalae</taxon>
        <taxon>rosids</taxon>
        <taxon>fabids</taxon>
        <taxon>Rosales</taxon>
        <taxon>Cannabaceae</taxon>
        <taxon>Cannabis</taxon>
    </lineage>
</organism>
<dbReference type="InterPro" id="IPR000477">
    <property type="entry name" value="RT_dom"/>
</dbReference>
<dbReference type="PANTHER" id="PTHR33116:SF86">
    <property type="entry name" value="REVERSE TRANSCRIPTASE DOMAIN-CONTAINING PROTEIN"/>
    <property type="match status" value="1"/>
</dbReference>
<dbReference type="SUPFAM" id="SSF56672">
    <property type="entry name" value="DNA/RNA polymerases"/>
    <property type="match status" value="1"/>
</dbReference>
<dbReference type="EMBL" id="UZAU01000690">
    <property type="status" value="NOT_ANNOTATED_CDS"/>
    <property type="molecule type" value="Genomic_DNA"/>
</dbReference>
<proteinExistence type="predicted"/>
<dbReference type="PROSITE" id="PS50878">
    <property type="entry name" value="RT_POL"/>
    <property type="match status" value="1"/>
</dbReference>
<keyword evidence="3" id="KW-1185">Reference proteome</keyword>
<dbReference type="InterPro" id="IPR036397">
    <property type="entry name" value="RNaseH_sf"/>
</dbReference>
<dbReference type="Proteomes" id="UP000596661">
    <property type="component" value="Chromosome 8"/>
</dbReference>
<feature type="domain" description="Reverse transcriptase" evidence="1">
    <location>
        <begin position="1"/>
        <end position="260"/>
    </location>
</feature>
<protein>
    <recommendedName>
        <fullName evidence="1">Reverse transcriptase domain-containing protein</fullName>
    </recommendedName>
</protein>
<dbReference type="GO" id="GO:0003676">
    <property type="term" value="F:nucleic acid binding"/>
    <property type="evidence" value="ECO:0007669"/>
    <property type="project" value="InterPro"/>
</dbReference>
<reference evidence="2" key="2">
    <citation type="submission" date="2021-03" db="UniProtKB">
        <authorList>
            <consortium name="EnsemblPlants"/>
        </authorList>
    </citation>
    <scope>IDENTIFICATION</scope>
</reference>
<name>A0A803QBY8_CANSA</name>
<evidence type="ECO:0000313" key="3">
    <source>
        <dbReference type="Proteomes" id="UP000596661"/>
    </source>
</evidence>
<dbReference type="AlphaFoldDB" id="A0A803QBY8"/>
<dbReference type="PANTHER" id="PTHR33116">
    <property type="entry name" value="REVERSE TRANSCRIPTASE ZINC-BINDING DOMAIN-CONTAINING PROTEIN-RELATED-RELATED"/>
    <property type="match status" value="1"/>
</dbReference>
<dbReference type="Pfam" id="PF00078">
    <property type="entry name" value="RVT_1"/>
    <property type="match status" value="1"/>
</dbReference>
<dbReference type="Gene3D" id="3.30.420.10">
    <property type="entry name" value="Ribonuclease H-like superfamily/Ribonuclease H"/>
    <property type="match status" value="1"/>
</dbReference>